<dbReference type="RefSeq" id="WP_345676298.1">
    <property type="nucleotide sequence ID" value="NZ_BAABHS010000010.1"/>
</dbReference>
<gene>
    <name evidence="6" type="ORF">GCM10023205_33660</name>
</gene>
<dbReference type="InterPro" id="IPR003594">
    <property type="entry name" value="HATPase_dom"/>
</dbReference>
<keyword evidence="7" id="KW-1185">Reference proteome</keyword>
<organism evidence="6 7">
    <name type="scientific">Yinghuangia aomiensis</name>
    <dbReference type="NCBI Taxonomy" id="676205"/>
    <lineage>
        <taxon>Bacteria</taxon>
        <taxon>Bacillati</taxon>
        <taxon>Actinomycetota</taxon>
        <taxon>Actinomycetes</taxon>
        <taxon>Kitasatosporales</taxon>
        <taxon>Streptomycetaceae</taxon>
        <taxon>Yinghuangia</taxon>
    </lineage>
</organism>
<feature type="domain" description="Histidine kinase/HSP90-like ATPase" evidence="5">
    <location>
        <begin position="476"/>
        <end position="568"/>
    </location>
</feature>
<dbReference type="Pfam" id="PF07730">
    <property type="entry name" value="HisKA_3"/>
    <property type="match status" value="1"/>
</dbReference>
<dbReference type="Pfam" id="PF13492">
    <property type="entry name" value="GAF_3"/>
    <property type="match status" value="1"/>
</dbReference>
<dbReference type="InterPro" id="IPR011712">
    <property type="entry name" value="Sig_transdc_His_kin_sub3_dim/P"/>
</dbReference>
<dbReference type="PANTHER" id="PTHR24421">
    <property type="entry name" value="NITRATE/NITRITE SENSOR PROTEIN NARX-RELATED"/>
    <property type="match status" value="1"/>
</dbReference>
<evidence type="ECO:0000256" key="2">
    <source>
        <dbReference type="ARBA" id="ARBA00022777"/>
    </source>
</evidence>
<feature type="domain" description="GAF" evidence="4">
    <location>
        <begin position="54"/>
        <end position="201"/>
    </location>
</feature>
<evidence type="ECO:0000259" key="4">
    <source>
        <dbReference type="SMART" id="SM00065"/>
    </source>
</evidence>
<dbReference type="Gene3D" id="1.20.5.1930">
    <property type="match status" value="1"/>
</dbReference>
<name>A0ABP9HBD8_9ACTN</name>
<protein>
    <submittedName>
        <fullName evidence="6">Two-component system sensor histidine kinase</fullName>
    </submittedName>
</protein>
<dbReference type="PANTHER" id="PTHR24421:SF56">
    <property type="entry name" value="OXYGEN SENSOR HISTIDINE KINASE RESPONSE REGULATOR DOST"/>
    <property type="match status" value="1"/>
</dbReference>
<dbReference type="InterPro" id="IPR003018">
    <property type="entry name" value="GAF"/>
</dbReference>
<evidence type="ECO:0000256" key="3">
    <source>
        <dbReference type="ARBA" id="ARBA00023012"/>
    </source>
</evidence>
<dbReference type="Pfam" id="PF13185">
    <property type="entry name" value="GAF_2"/>
    <property type="match status" value="1"/>
</dbReference>
<evidence type="ECO:0000313" key="6">
    <source>
        <dbReference type="EMBL" id="GAA4966321.1"/>
    </source>
</evidence>
<evidence type="ECO:0000256" key="1">
    <source>
        <dbReference type="ARBA" id="ARBA00022679"/>
    </source>
</evidence>
<evidence type="ECO:0000259" key="5">
    <source>
        <dbReference type="SMART" id="SM00387"/>
    </source>
</evidence>
<dbReference type="Proteomes" id="UP001500466">
    <property type="component" value="Unassembled WGS sequence"/>
</dbReference>
<comment type="caution">
    <text evidence="6">The sequence shown here is derived from an EMBL/GenBank/DDBJ whole genome shotgun (WGS) entry which is preliminary data.</text>
</comment>
<dbReference type="InterPro" id="IPR029016">
    <property type="entry name" value="GAF-like_dom_sf"/>
</dbReference>
<keyword evidence="3" id="KW-0902">Two-component regulatory system</keyword>
<dbReference type="SUPFAM" id="SSF55781">
    <property type="entry name" value="GAF domain-like"/>
    <property type="match status" value="2"/>
</dbReference>
<sequence>MPEPSTPAERAPLPRMRLDELLGELQAHIEVVRGTRDRVHTLLEAVLSVGSDLDLETVLRRIIESATTLVDAQYGALGVIGDEDTLARFLPVGMDPRTIHEIGPFPAGRGILGLVIRDPHPLRLHEIADHPDSYGFPANHPPMHSFLGVPIRIRDEVFGNLYLTEKRGGADFDEDDEAVVRTLAAAAGVAIDNARLYDHARRREQWLSAASELTRSLLSGDAPADVLRSFAATVREMAGADLVTVAVPVPGTGDLVVDAADGDGADRVRGLVLPGGESPAGRVYATGERVVADHGGHEALGDPDAGPTIMLPLGTPDHVLGVLHLTAQAGRPPFSEAAVAMVAGFAGHAGLALEIAERRRDADLLTTFEERDRIARDLHDVAIQRLFASGMTLQGVTRIVGDDAAKLIMKTVDDLDETIRLIRSTIFSLRARERGDRNAAGLRVRVLQIADHASDTLGFSPTLRLDGLLDTAVPEHVADHVLAVTREALSNVARHARATAVEVSVAATAADVVVTVADNGIGMPADRTRSSGIDNLAARAAELGGTFAAQPRPDGAGTVLTWRAPYRHGPAG</sequence>
<dbReference type="SUPFAM" id="SSF55874">
    <property type="entry name" value="ATPase domain of HSP90 chaperone/DNA topoisomerase II/histidine kinase"/>
    <property type="match status" value="1"/>
</dbReference>
<dbReference type="SMART" id="SM00065">
    <property type="entry name" value="GAF"/>
    <property type="match status" value="2"/>
</dbReference>
<dbReference type="GO" id="GO:0016301">
    <property type="term" value="F:kinase activity"/>
    <property type="evidence" value="ECO:0007669"/>
    <property type="project" value="UniProtKB-KW"/>
</dbReference>
<feature type="domain" description="GAF" evidence="4">
    <location>
        <begin position="222"/>
        <end position="363"/>
    </location>
</feature>
<evidence type="ECO:0000313" key="7">
    <source>
        <dbReference type="Proteomes" id="UP001500466"/>
    </source>
</evidence>
<keyword evidence="2 6" id="KW-0418">Kinase</keyword>
<dbReference type="Gene3D" id="3.30.565.10">
    <property type="entry name" value="Histidine kinase-like ATPase, C-terminal domain"/>
    <property type="match status" value="1"/>
</dbReference>
<dbReference type="SMART" id="SM00387">
    <property type="entry name" value="HATPase_c"/>
    <property type="match status" value="1"/>
</dbReference>
<dbReference type="InterPro" id="IPR036890">
    <property type="entry name" value="HATPase_C_sf"/>
</dbReference>
<dbReference type="EMBL" id="BAABHS010000010">
    <property type="protein sequence ID" value="GAA4966321.1"/>
    <property type="molecule type" value="Genomic_DNA"/>
</dbReference>
<keyword evidence="1" id="KW-0808">Transferase</keyword>
<dbReference type="Gene3D" id="3.30.450.40">
    <property type="match status" value="2"/>
</dbReference>
<dbReference type="Pfam" id="PF02518">
    <property type="entry name" value="HATPase_c"/>
    <property type="match status" value="1"/>
</dbReference>
<accession>A0ABP9HBD8</accession>
<proteinExistence type="predicted"/>
<reference evidence="7" key="1">
    <citation type="journal article" date="2019" name="Int. J. Syst. Evol. Microbiol.">
        <title>The Global Catalogue of Microorganisms (GCM) 10K type strain sequencing project: providing services to taxonomists for standard genome sequencing and annotation.</title>
        <authorList>
            <consortium name="The Broad Institute Genomics Platform"/>
            <consortium name="The Broad Institute Genome Sequencing Center for Infectious Disease"/>
            <person name="Wu L."/>
            <person name="Ma J."/>
        </authorList>
    </citation>
    <scope>NUCLEOTIDE SEQUENCE [LARGE SCALE GENOMIC DNA]</scope>
    <source>
        <strain evidence="7">JCM 17986</strain>
    </source>
</reference>
<dbReference type="InterPro" id="IPR050482">
    <property type="entry name" value="Sensor_HK_TwoCompSys"/>
</dbReference>